<evidence type="ECO:0000259" key="6">
    <source>
        <dbReference type="Pfam" id="PF25954"/>
    </source>
</evidence>
<sequence length="375" mass="39146">MKVLILRGSLFLAMLVLIAACGKSVPPLEPPRPVLISILGTSDESGAVSYSGEVRSRFETPLGFRISGKIAARMVDTGAQVKAGDVLARLDPADTALSAAAADAQLDLAAADVRRYRELRDKNFVSQAALDAKETGFKAARAQGDLARNQSSYTVLRADQAGVVELVAAEVGQVVAAGQTVMRVARTDTLEVAVAIPETRMPDLRLLKAAEVSLWADEKARYQGVLRELSPVADALTRTYAARVSILNPDARVLLGMTANVKFLRNTNGGTSGSRLSVPLTAIFQQEGKPALWIVGADQTVALRPVTVASYGETTAILESGAQAGERIVVAGVHKLSAGEKIKAVDQVPASAPASVTANASVTASAPVSANAPAR</sequence>
<gene>
    <name evidence="8" type="ORF">IPJ48_02610</name>
</gene>
<dbReference type="InterPro" id="IPR058792">
    <property type="entry name" value="Beta-barrel_RND_2"/>
</dbReference>
<dbReference type="InterPro" id="IPR058625">
    <property type="entry name" value="MdtA-like_BSH"/>
</dbReference>
<evidence type="ECO:0000259" key="7">
    <source>
        <dbReference type="Pfam" id="PF25967"/>
    </source>
</evidence>
<evidence type="ECO:0000256" key="2">
    <source>
        <dbReference type="ARBA" id="ARBA00009477"/>
    </source>
</evidence>
<evidence type="ECO:0000313" key="8">
    <source>
        <dbReference type="EMBL" id="MBK7422064.1"/>
    </source>
</evidence>
<dbReference type="InterPro" id="IPR006143">
    <property type="entry name" value="RND_pump_MFP"/>
</dbReference>
<dbReference type="Gene3D" id="1.10.287.470">
    <property type="entry name" value="Helix hairpin bin"/>
    <property type="match status" value="1"/>
</dbReference>
<proteinExistence type="inferred from homology"/>
<dbReference type="Gene3D" id="2.40.30.170">
    <property type="match status" value="1"/>
</dbReference>
<dbReference type="PANTHER" id="PTHR30469:SF15">
    <property type="entry name" value="HLYD FAMILY OF SECRETION PROTEINS"/>
    <property type="match status" value="1"/>
</dbReference>
<organism evidence="8 9">
    <name type="scientific">Candidatus Propionivibrio dominans</name>
    <dbReference type="NCBI Taxonomy" id="2954373"/>
    <lineage>
        <taxon>Bacteria</taxon>
        <taxon>Pseudomonadati</taxon>
        <taxon>Pseudomonadota</taxon>
        <taxon>Betaproteobacteria</taxon>
        <taxon>Rhodocyclales</taxon>
        <taxon>Rhodocyclaceae</taxon>
        <taxon>Propionivibrio</taxon>
    </lineage>
</organism>
<comment type="caution">
    <text evidence="8">The sequence shown here is derived from an EMBL/GenBank/DDBJ whole genome shotgun (WGS) entry which is preliminary data.</text>
</comment>
<feature type="domain" description="CusB-like beta-barrel" evidence="6">
    <location>
        <begin position="192"/>
        <end position="264"/>
    </location>
</feature>
<accession>A0A9D7F4S5</accession>
<keyword evidence="3" id="KW-0813">Transport</keyword>
<dbReference type="Proteomes" id="UP000886602">
    <property type="component" value="Unassembled WGS sequence"/>
</dbReference>
<comment type="subcellular location">
    <subcellularLocation>
        <location evidence="1">Cell envelope</location>
    </subcellularLocation>
</comment>
<dbReference type="NCBIfam" id="TIGR01730">
    <property type="entry name" value="RND_mfp"/>
    <property type="match status" value="1"/>
</dbReference>
<dbReference type="EMBL" id="JADJNC010000004">
    <property type="protein sequence ID" value="MBK7422064.1"/>
    <property type="molecule type" value="Genomic_DNA"/>
</dbReference>
<dbReference type="GO" id="GO:0015562">
    <property type="term" value="F:efflux transmembrane transporter activity"/>
    <property type="evidence" value="ECO:0007669"/>
    <property type="project" value="TreeGrafter"/>
</dbReference>
<dbReference type="SUPFAM" id="SSF111369">
    <property type="entry name" value="HlyD-like secretion proteins"/>
    <property type="match status" value="1"/>
</dbReference>
<dbReference type="PROSITE" id="PS51257">
    <property type="entry name" value="PROKAR_LIPOPROTEIN"/>
    <property type="match status" value="1"/>
</dbReference>
<name>A0A9D7F4S5_9RHOO</name>
<evidence type="ECO:0000256" key="1">
    <source>
        <dbReference type="ARBA" id="ARBA00004196"/>
    </source>
</evidence>
<dbReference type="Pfam" id="PF25954">
    <property type="entry name" value="Beta-barrel_RND_2"/>
    <property type="match status" value="1"/>
</dbReference>
<dbReference type="GO" id="GO:1990281">
    <property type="term" value="C:efflux pump complex"/>
    <property type="evidence" value="ECO:0007669"/>
    <property type="project" value="TreeGrafter"/>
</dbReference>
<dbReference type="PANTHER" id="PTHR30469">
    <property type="entry name" value="MULTIDRUG RESISTANCE PROTEIN MDTA"/>
    <property type="match status" value="1"/>
</dbReference>
<evidence type="ECO:0000313" key="9">
    <source>
        <dbReference type="Proteomes" id="UP000886602"/>
    </source>
</evidence>
<dbReference type="Pfam" id="PF25967">
    <property type="entry name" value="RND-MFP_C"/>
    <property type="match status" value="1"/>
</dbReference>
<dbReference type="AlphaFoldDB" id="A0A9D7F4S5"/>
<reference evidence="8" key="1">
    <citation type="submission" date="2020-10" db="EMBL/GenBank/DDBJ databases">
        <title>Connecting structure to function with the recovery of over 1000 high-quality activated sludge metagenome-assembled genomes encoding full-length rRNA genes using long-read sequencing.</title>
        <authorList>
            <person name="Singleton C.M."/>
            <person name="Petriglieri F."/>
            <person name="Kristensen J.M."/>
            <person name="Kirkegaard R.H."/>
            <person name="Michaelsen T.Y."/>
            <person name="Andersen M.H."/>
            <person name="Karst S.M."/>
            <person name="Dueholm M.S."/>
            <person name="Nielsen P.H."/>
            <person name="Albertsen M."/>
        </authorList>
    </citation>
    <scope>NUCLEOTIDE SEQUENCE</scope>
    <source>
        <strain evidence="8">EsbW_18-Q3-R4-48_MAXAC.044</strain>
    </source>
</reference>
<dbReference type="Gene3D" id="2.40.420.20">
    <property type="match status" value="1"/>
</dbReference>
<feature type="domain" description="Multidrug resistance protein MdtA-like barrel-sandwich hybrid" evidence="5">
    <location>
        <begin position="65"/>
        <end position="183"/>
    </location>
</feature>
<protein>
    <submittedName>
        <fullName evidence="8">Efflux RND transporter periplasmic adaptor subunit</fullName>
    </submittedName>
</protein>
<comment type="similarity">
    <text evidence="2">Belongs to the membrane fusion protein (MFP) (TC 8.A.1) family.</text>
</comment>
<dbReference type="Gene3D" id="2.40.50.100">
    <property type="match status" value="1"/>
</dbReference>
<feature type="region of interest" description="Disordered" evidence="4">
    <location>
        <begin position="352"/>
        <end position="375"/>
    </location>
</feature>
<evidence type="ECO:0000256" key="3">
    <source>
        <dbReference type="ARBA" id="ARBA00022448"/>
    </source>
</evidence>
<evidence type="ECO:0000259" key="5">
    <source>
        <dbReference type="Pfam" id="PF25917"/>
    </source>
</evidence>
<dbReference type="Pfam" id="PF25917">
    <property type="entry name" value="BSH_RND"/>
    <property type="match status" value="1"/>
</dbReference>
<feature type="domain" description="Multidrug resistance protein MdtA-like C-terminal permuted SH3" evidence="7">
    <location>
        <begin position="278"/>
        <end position="334"/>
    </location>
</feature>
<evidence type="ECO:0000256" key="4">
    <source>
        <dbReference type="SAM" id="MobiDB-lite"/>
    </source>
</evidence>
<dbReference type="InterPro" id="IPR058627">
    <property type="entry name" value="MdtA-like_C"/>
</dbReference>